<evidence type="ECO:0000313" key="2">
    <source>
        <dbReference type="Proteomes" id="UP000626148"/>
    </source>
</evidence>
<name>A0A918NBK7_9GAMM</name>
<dbReference type="Proteomes" id="UP000626148">
    <property type="component" value="Unassembled WGS sequence"/>
</dbReference>
<proteinExistence type="predicted"/>
<dbReference type="EMBL" id="BMXR01000005">
    <property type="protein sequence ID" value="GGX56017.1"/>
    <property type="molecule type" value="Genomic_DNA"/>
</dbReference>
<comment type="caution">
    <text evidence="1">The sequence shown here is derived from an EMBL/GenBank/DDBJ whole genome shotgun (WGS) entry which is preliminary data.</text>
</comment>
<evidence type="ECO:0000313" key="1">
    <source>
        <dbReference type="EMBL" id="GGX56017.1"/>
    </source>
</evidence>
<keyword evidence="2" id="KW-1185">Reference proteome</keyword>
<reference evidence="1" key="2">
    <citation type="submission" date="2020-09" db="EMBL/GenBank/DDBJ databases">
        <authorList>
            <person name="Sun Q."/>
            <person name="Kim S."/>
        </authorList>
    </citation>
    <scope>NUCLEOTIDE SEQUENCE</scope>
    <source>
        <strain evidence="1">KCTC 22169</strain>
    </source>
</reference>
<reference evidence="1" key="1">
    <citation type="journal article" date="2014" name="Int. J. Syst. Evol. Microbiol.">
        <title>Complete genome sequence of Corynebacterium casei LMG S-19264T (=DSM 44701T), isolated from a smear-ripened cheese.</title>
        <authorList>
            <consortium name="US DOE Joint Genome Institute (JGI-PGF)"/>
            <person name="Walter F."/>
            <person name="Albersmeier A."/>
            <person name="Kalinowski J."/>
            <person name="Ruckert C."/>
        </authorList>
    </citation>
    <scope>NUCLEOTIDE SEQUENCE</scope>
    <source>
        <strain evidence="1">KCTC 22169</strain>
    </source>
</reference>
<gene>
    <name evidence="1" type="ORF">GCM10007392_24750</name>
</gene>
<organism evidence="1 2">
    <name type="scientific">Saccharospirillum salsuginis</name>
    <dbReference type="NCBI Taxonomy" id="418750"/>
    <lineage>
        <taxon>Bacteria</taxon>
        <taxon>Pseudomonadati</taxon>
        <taxon>Pseudomonadota</taxon>
        <taxon>Gammaproteobacteria</taxon>
        <taxon>Oceanospirillales</taxon>
        <taxon>Saccharospirillaceae</taxon>
        <taxon>Saccharospirillum</taxon>
    </lineage>
</organism>
<sequence>MVQHHLTAELELDYRPQLATLQRVGEHDIRRLGGQTQYLLVHIRPGEGDLVQSLAVTEGVTHFGIDHHDAVVKDLGHRELSGERNACEEGGLVV</sequence>
<protein>
    <submittedName>
        <fullName evidence="1">Uncharacterized protein</fullName>
    </submittedName>
</protein>
<dbReference type="AlphaFoldDB" id="A0A918NBK7"/>
<accession>A0A918NBK7</accession>